<comment type="caution">
    <text evidence="4">The sequence shown here is derived from an EMBL/GenBank/DDBJ whole genome shotgun (WGS) entry which is preliminary data.</text>
</comment>
<dbReference type="SUPFAM" id="SSF53474">
    <property type="entry name" value="alpha/beta-Hydrolases"/>
    <property type="match status" value="1"/>
</dbReference>
<keyword evidence="5" id="KW-1185">Reference proteome</keyword>
<evidence type="ECO:0000259" key="3">
    <source>
        <dbReference type="Pfam" id="PF03959"/>
    </source>
</evidence>
<feature type="region of interest" description="Disordered" evidence="2">
    <location>
        <begin position="277"/>
        <end position="297"/>
    </location>
</feature>
<dbReference type="EMBL" id="ML996081">
    <property type="protein sequence ID" value="KAF2157724.1"/>
    <property type="molecule type" value="Genomic_DNA"/>
</dbReference>
<dbReference type="InterPro" id="IPR029058">
    <property type="entry name" value="AB_hydrolase_fold"/>
</dbReference>
<dbReference type="Pfam" id="PF03959">
    <property type="entry name" value="FSH1"/>
    <property type="match status" value="1"/>
</dbReference>
<dbReference type="GO" id="GO:0019748">
    <property type="term" value="P:secondary metabolic process"/>
    <property type="evidence" value="ECO:0007669"/>
    <property type="project" value="TreeGrafter"/>
</dbReference>
<evidence type="ECO:0000256" key="2">
    <source>
        <dbReference type="SAM" id="MobiDB-lite"/>
    </source>
</evidence>
<dbReference type="PANTHER" id="PTHR48070:SF6">
    <property type="entry name" value="ESTERASE OVCA2"/>
    <property type="match status" value="1"/>
</dbReference>
<feature type="domain" description="Serine hydrolase" evidence="3">
    <location>
        <begin position="8"/>
        <end position="262"/>
    </location>
</feature>
<dbReference type="GO" id="GO:0005737">
    <property type="term" value="C:cytoplasm"/>
    <property type="evidence" value="ECO:0007669"/>
    <property type="project" value="TreeGrafter"/>
</dbReference>
<dbReference type="InterPro" id="IPR050593">
    <property type="entry name" value="LovG"/>
</dbReference>
<dbReference type="GO" id="GO:0016787">
    <property type="term" value="F:hydrolase activity"/>
    <property type="evidence" value="ECO:0007669"/>
    <property type="project" value="UniProtKB-KW"/>
</dbReference>
<dbReference type="PANTHER" id="PTHR48070">
    <property type="entry name" value="ESTERASE OVCA2"/>
    <property type="match status" value="1"/>
</dbReference>
<dbReference type="OrthoDB" id="2094269at2759"/>
<dbReference type="Proteomes" id="UP000799439">
    <property type="component" value="Unassembled WGS sequence"/>
</dbReference>
<evidence type="ECO:0000256" key="1">
    <source>
        <dbReference type="ARBA" id="ARBA00022801"/>
    </source>
</evidence>
<dbReference type="AlphaFoldDB" id="A0A9P4MPY4"/>
<reference evidence="4" key="1">
    <citation type="journal article" date="2020" name="Stud. Mycol.">
        <title>101 Dothideomycetes genomes: a test case for predicting lifestyles and emergence of pathogens.</title>
        <authorList>
            <person name="Haridas S."/>
            <person name="Albert R."/>
            <person name="Binder M."/>
            <person name="Bloem J."/>
            <person name="Labutti K."/>
            <person name="Salamov A."/>
            <person name="Andreopoulos B."/>
            <person name="Baker S."/>
            <person name="Barry K."/>
            <person name="Bills G."/>
            <person name="Bluhm B."/>
            <person name="Cannon C."/>
            <person name="Castanera R."/>
            <person name="Culley D."/>
            <person name="Daum C."/>
            <person name="Ezra D."/>
            <person name="Gonzalez J."/>
            <person name="Henrissat B."/>
            <person name="Kuo A."/>
            <person name="Liang C."/>
            <person name="Lipzen A."/>
            <person name="Lutzoni F."/>
            <person name="Magnuson J."/>
            <person name="Mondo S."/>
            <person name="Nolan M."/>
            <person name="Ohm R."/>
            <person name="Pangilinan J."/>
            <person name="Park H.-J."/>
            <person name="Ramirez L."/>
            <person name="Alfaro M."/>
            <person name="Sun H."/>
            <person name="Tritt A."/>
            <person name="Yoshinaga Y."/>
            <person name="Zwiers L.-H."/>
            <person name="Turgeon B."/>
            <person name="Goodwin S."/>
            <person name="Spatafora J."/>
            <person name="Crous P."/>
            <person name="Grigoriev I."/>
        </authorList>
    </citation>
    <scope>NUCLEOTIDE SEQUENCE</scope>
    <source>
        <strain evidence="4">CBS 260.36</strain>
    </source>
</reference>
<accession>A0A9P4MPY4</accession>
<name>A0A9P4MPY4_9PEZI</name>
<evidence type="ECO:0000313" key="4">
    <source>
        <dbReference type="EMBL" id="KAF2157724.1"/>
    </source>
</evidence>
<dbReference type="Gene3D" id="3.40.50.1820">
    <property type="entry name" value="alpha/beta hydrolase"/>
    <property type="match status" value="1"/>
</dbReference>
<gene>
    <name evidence="4" type="ORF">K461DRAFT_290014</name>
</gene>
<proteinExistence type="predicted"/>
<keyword evidence="1" id="KW-0378">Hydrolase</keyword>
<organism evidence="4 5">
    <name type="scientific">Myriangium duriaei CBS 260.36</name>
    <dbReference type="NCBI Taxonomy" id="1168546"/>
    <lineage>
        <taxon>Eukaryota</taxon>
        <taxon>Fungi</taxon>
        <taxon>Dikarya</taxon>
        <taxon>Ascomycota</taxon>
        <taxon>Pezizomycotina</taxon>
        <taxon>Dothideomycetes</taxon>
        <taxon>Dothideomycetidae</taxon>
        <taxon>Myriangiales</taxon>
        <taxon>Myriangiaceae</taxon>
        <taxon>Myriangium</taxon>
    </lineage>
</organism>
<dbReference type="InterPro" id="IPR005645">
    <property type="entry name" value="FSH-like_dom"/>
</dbReference>
<feature type="compositionally biased region" description="Acidic residues" evidence="2">
    <location>
        <begin position="281"/>
        <end position="297"/>
    </location>
</feature>
<protein>
    <recommendedName>
        <fullName evidence="3">Serine hydrolase domain-containing protein</fullName>
    </recommendedName>
</protein>
<dbReference type="GO" id="GO:0005634">
    <property type="term" value="C:nucleus"/>
    <property type="evidence" value="ECO:0007669"/>
    <property type="project" value="TreeGrafter"/>
</dbReference>
<evidence type="ECO:0000313" key="5">
    <source>
        <dbReference type="Proteomes" id="UP000799439"/>
    </source>
</evidence>
<sequence length="297" mass="32393">MPPSEPRKLNLLLLHGYTQSGPLFRAKTRALEKNLAKHFPAAPKPGSLPLYPDGIQFHYANGPHVLLPADIPTFDNAPAPKALDAEGAEEARAWWRRKDLGDGRVKYEGLEESLAYLVKFMREHGPFDGVVGFSQGACCAIALAALLEEGRLGKVERGKSGGFELPESMLDSKAENGLGHPALKLAVSYSGFRVPAGQGYDAIYEGGVETNSLHVIGSVDTVVSEERSLESVEACRQVRTDGEERHRVFYHPGGHFVPASQKPSVDALVQFIRDTVGGKEAEEDGEEERVEDMDMPF</sequence>